<feature type="compositionally biased region" description="Basic and acidic residues" evidence="2">
    <location>
        <begin position="20"/>
        <end position="30"/>
    </location>
</feature>
<dbReference type="EMBL" id="GL882884">
    <property type="protein sequence ID" value="EGF80518.1"/>
    <property type="molecule type" value="Genomic_DNA"/>
</dbReference>
<feature type="compositionally biased region" description="Acidic residues" evidence="2">
    <location>
        <begin position="174"/>
        <end position="198"/>
    </location>
</feature>
<dbReference type="InterPro" id="IPR036517">
    <property type="entry name" value="FF_domain_sf"/>
</dbReference>
<feature type="domain" description="FF" evidence="4">
    <location>
        <begin position="347"/>
        <end position="402"/>
    </location>
</feature>
<dbReference type="Pfam" id="PF00397">
    <property type="entry name" value="WW"/>
    <property type="match status" value="1"/>
</dbReference>
<feature type="compositionally biased region" description="Polar residues" evidence="2">
    <location>
        <begin position="992"/>
        <end position="1004"/>
    </location>
</feature>
<feature type="compositionally biased region" description="Polar residues" evidence="2">
    <location>
        <begin position="140"/>
        <end position="157"/>
    </location>
</feature>
<feature type="compositionally biased region" description="Basic and acidic residues" evidence="2">
    <location>
        <begin position="830"/>
        <end position="849"/>
    </location>
</feature>
<dbReference type="InParanoid" id="F4P2Y6"/>
<keyword evidence="6" id="KW-1185">Reference proteome</keyword>
<accession>F4P2Y6</accession>
<dbReference type="InterPro" id="IPR045148">
    <property type="entry name" value="TCRG1-like"/>
</dbReference>
<gene>
    <name evidence="5" type="ORF">BATDEDRAFT_25162</name>
</gene>
<feature type="compositionally biased region" description="Basic and acidic residues" evidence="2">
    <location>
        <begin position="1019"/>
        <end position="1029"/>
    </location>
</feature>
<dbReference type="InterPro" id="IPR001202">
    <property type="entry name" value="WW_dom"/>
</dbReference>
<sequence length="1053" mass="121821">MDPLLNYDHAVGHGLASSDQEQKRQQQNDKKTKRKEQRAVKQQQPQQSMQPPAMQQPMFVPQFPYYPMHQQIPSPMNVHMAWSSHVAPNGTTYYYNSVTRESTWKAPPIMPVEPNQSGNDQQQDEPLNYTDTKSDVIPDSFNNNTDSNNLEKSNITLSPKLPKQDLEISSDNSLDSDDKSEDQDSNDDSNSDSSEENDQTMSERAIAMKVIPDTSWAIVLTNMNHEFYFEQESNAVSWDMPEKVVNIIGELLADAMNVNLDEYAESEAKDDDDQDGLQYAQDDVQLDQSELLDAKNQINSLKRTADTASFDPTDFEPAQQMPRTTQDFLETENLQSTSNEPISPELTHADRLQSFNEMLKEINPSPFATWESEETKMCNDLRFKLISNPKERRKLFDKYCEIHATAATKEAVAATKDARQIYMGLLETETTIRSKFSDLSRKFKRDPRFTKLTSTYERESLFNAHMDKLKERQAKRRQEESNNIKSHYIDMLKETKWINSRTSWSDVCQSLGSDKRFCAVSSPIHRETWFRTFISSLSTSLQSKCDDQTASIREREEQVRIERSTQQRKARAQLDQLQHDEAVVRFQSLLIDSVKKHSIKFEDIEKSLEKDSRYPHRLDLTDRKSVFEKHTDMLFEKRLAAFHSLLDTVTKLTSTYADLASFLNTDARTIQLEVESDLALEQIFNSYMAKKRKDANAALEVSFSKNAFIDFHVRAAIQSAIVEAVEKGLKEPAEGDEWRWISLHEIKQVMQSERTWLVFDAFPLERDRMLMKYVKQVAKRVRDEKGGTKDRVVASFAYMDSNEQKQPVKHKKKNPLNPLAKKYGHHVYKKTKESKSDLKRSIRDNERSLKRNLSATQRQELERRAKALQLKLKEKGQEEIESRLYEQYKYVRFVETKKLHRKITQTTKQIEVLSSEGKDNSKLQSSLESLKMQLLYVSHYPCDTKYISLFPKEPSAPESHTAVLQKQIMDKIQQAHEAGLLEKGYLLRMNNDQDSDTLNETNATADKEKKQIPSTDLEELGKDVHESKSKSGKKYKKQKTISTAEKPDEFFVN</sequence>
<dbReference type="OMA" id="HDELNYG"/>
<dbReference type="AlphaFoldDB" id="F4P2Y6"/>
<dbReference type="Pfam" id="PF01846">
    <property type="entry name" value="FF"/>
    <property type="match status" value="4"/>
</dbReference>
<evidence type="ECO:0000256" key="2">
    <source>
        <dbReference type="SAM" id="MobiDB-lite"/>
    </source>
</evidence>
<dbReference type="SMART" id="SM00441">
    <property type="entry name" value="FF"/>
    <property type="match status" value="5"/>
</dbReference>
<feature type="domain" description="WW" evidence="3">
    <location>
        <begin position="76"/>
        <end position="109"/>
    </location>
</feature>
<feature type="region of interest" description="Disordered" evidence="2">
    <location>
        <begin position="992"/>
        <end position="1053"/>
    </location>
</feature>
<feature type="region of interest" description="Disordered" evidence="2">
    <location>
        <begin position="803"/>
        <end position="857"/>
    </location>
</feature>
<dbReference type="SMART" id="SM00456">
    <property type="entry name" value="WW"/>
    <property type="match status" value="2"/>
</dbReference>
<dbReference type="InterPro" id="IPR036020">
    <property type="entry name" value="WW_dom_sf"/>
</dbReference>
<feature type="compositionally biased region" description="Basic residues" evidence="2">
    <location>
        <begin position="1030"/>
        <end position="1039"/>
    </location>
</feature>
<organism evidence="5 6">
    <name type="scientific">Batrachochytrium dendrobatidis (strain JAM81 / FGSC 10211)</name>
    <name type="common">Frog chytrid fungus</name>
    <dbReference type="NCBI Taxonomy" id="684364"/>
    <lineage>
        <taxon>Eukaryota</taxon>
        <taxon>Fungi</taxon>
        <taxon>Fungi incertae sedis</taxon>
        <taxon>Chytridiomycota</taxon>
        <taxon>Chytridiomycota incertae sedis</taxon>
        <taxon>Chytridiomycetes</taxon>
        <taxon>Rhizophydiales</taxon>
        <taxon>Rhizophydiales incertae sedis</taxon>
        <taxon>Batrachochytrium</taxon>
    </lineage>
</organism>
<dbReference type="InterPro" id="IPR002713">
    <property type="entry name" value="FF_domain"/>
</dbReference>
<evidence type="ECO:0000256" key="1">
    <source>
        <dbReference type="ARBA" id="ARBA00022737"/>
    </source>
</evidence>
<dbReference type="Pfam" id="PF10153">
    <property type="entry name" value="Efg1"/>
    <property type="match status" value="1"/>
</dbReference>
<evidence type="ECO:0000313" key="6">
    <source>
        <dbReference type="Proteomes" id="UP000007241"/>
    </source>
</evidence>
<feature type="region of interest" description="Disordered" evidence="2">
    <location>
        <begin position="1"/>
        <end position="57"/>
    </location>
</feature>
<feature type="compositionally biased region" description="Low complexity" evidence="2">
    <location>
        <begin position="42"/>
        <end position="57"/>
    </location>
</feature>
<proteinExistence type="predicted"/>
<dbReference type="Gene3D" id="2.20.70.10">
    <property type="match status" value="1"/>
</dbReference>
<dbReference type="SUPFAM" id="SSF51045">
    <property type="entry name" value="WW domain"/>
    <property type="match status" value="1"/>
</dbReference>
<dbReference type="PROSITE" id="PS50020">
    <property type="entry name" value="WW_DOMAIN_2"/>
    <property type="match status" value="1"/>
</dbReference>
<dbReference type="SUPFAM" id="SSF81698">
    <property type="entry name" value="FF domain"/>
    <property type="match status" value="4"/>
</dbReference>
<dbReference type="PROSITE" id="PS51676">
    <property type="entry name" value="FF"/>
    <property type="match status" value="1"/>
</dbReference>
<dbReference type="Proteomes" id="UP000007241">
    <property type="component" value="Unassembled WGS sequence"/>
</dbReference>
<feature type="region of interest" description="Disordered" evidence="2">
    <location>
        <begin position="106"/>
        <end position="201"/>
    </location>
</feature>
<dbReference type="RefSeq" id="XP_006679045.1">
    <property type="nucleotide sequence ID" value="XM_006678982.1"/>
</dbReference>
<dbReference type="OrthoDB" id="410044at2759"/>
<dbReference type="PANTHER" id="PTHR15377:SF3">
    <property type="entry name" value="WW DOMAIN-CONTAINING PROTEIN"/>
    <property type="match status" value="1"/>
</dbReference>
<evidence type="ECO:0000313" key="5">
    <source>
        <dbReference type="EMBL" id="EGF80518.1"/>
    </source>
</evidence>
<dbReference type="STRING" id="684364.F4P2Y6"/>
<dbReference type="GeneID" id="18238716"/>
<evidence type="ECO:0000259" key="4">
    <source>
        <dbReference type="PROSITE" id="PS51676"/>
    </source>
</evidence>
<dbReference type="GO" id="GO:0003712">
    <property type="term" value="F:transcription coregulator activity"/>
    <property type="evidence" value="ECO:0000318"/>
    <property type="project" value="GO_Central"/>
</dbReference>
<name>F4P2Y6_BATDJ</name>
<dbReference type="PANTHER" id="PTHR15377">
    <property type="entry name" value="TRANSCRIPTION ELONGATION REGULATOR 1"/>
    <property type="match status" value="1"/>
</dbReference>
<dbReference type="CDD" id="cd00201">
    <property type="entry name" value="WW"/>
    <property type="match status" value="1"/>
</dbReference>
<dbReference type="Gene3D" id="1.10.10.440">
    <property type="entry name" value="FF domain"/>
    <property type="match status" value="5"/>
</dbReference>
<dbReference type="GO" id="GO:0005634">
    <property type="term" value="C:nucleus"/>
    <property type="evidence" value="ECO:0000318"/>
    <property type="project" value="GO_Central"/>
</dbReference>
<dbReference type="GO" id="GO:0006364">
    <property type="term" value="P:rRNA processing"/>
    <property type="evidence" value="ECO:0007669"/>
    <property type="project" value="InterPro"/>
</dbReference>
<dbReference type="HOGENOM" id="CLU_290511_0_0_1"/>
<protein>
    <submittedName>
        <fullName evidence="5">Uncharacterized protein</fullName>
    </submittedName>
</protein>
<feature type="compositionally biased region" description="Polar residues" evidence="2">
    <location>
        <begin position="114"/>
        <end position="131"/>
    </location>
</feature>
<evidence type="ECO:0000259" key="3">
    <source>
        <dbReference type="PROSITE" id="PS50020"/>
    </source>
</evidence>
<keyword evidence="1" id="KW-0677">Repeat</keyword>
<dbReference type="InterPro" id="IPR019310">
    <property type="entry name" value="Efg1"/>
</dbReference>
<reference evidence="5 6" key="1">
    <citation type="submission" date="2009-12" db="EMBL/GenBank/DDBJ databases">
        <title>The draft genome of Batrachochytrium dendrobatidis.</title>
        <authorList>
            <consortium name="US DOE Joint Genome Institute (JGI-PGF)"/>
            <person name="Kuo A."/>
            <person name="Salamov A."/>
            <person name="Schmutz J."/>
            <person name="Lucas S."/>
            <person name="Pitluck S."/>
            <person name="Rosenblum E."/>
            <person name="Stajich J."/>
            <person name="Eisen M."/>
            <person name="Grigoriev I.V."/>
        </authorList>
    </citation>
    <scope>NUCLEOTIDE SEQUENCE [LARGE SCALE GENOMIC DNA]</scope>
    <source>
        <strain evidence="6">JAM81 / FGSC 10211</strain>
    </source>
</reference>
<dbReference type="GO" id="GO:0070063">
    <property type="term" value="F:RNA polymerase binding"/>
    <property type="evidence" value="ECO:0000318"/>
    <property type="project" value="GO_Central"/>
</dbReference>